<sequence>MLRITLVLTLLLTALPASAMTIGTLKELENSDRRDPAYKSYMLGLQRGIMYTDGVVEQRFGESLFCLPETMNFGSIDYAKMTLEEAERMGMGDDAVAEMVMIFALMTNFPCE</sequence>
<gene>
    <name evidence="2" type="ORF">DXI23_20515</name>
</gene>
<reference evidence="2 3" key="1">
    <citation type="submission" date="2018-08" db="EMBL/GenBank/DDBJ databases">
        <title>Genome sequence of Marinobacter flavimaris KCTC 12185.</title>
        <authorList>
            <person name="Chun J."/>
            <person name="Kim B.-Y."/>
            <person name="Choi S.-B."/>
            <person name="Kwak M.-J."/>
        </authorList>
    </citation>
    <scope>NUCLEOTIDE SEQUENCE [LARGE SCALE GENOMIC DNA]</scope>
    <source>
        <strain evidence="2 3">KCTC 12185</strain>
    </source>
</reference>
<evidence type="ECO:0008006" key="4">
    <source>
        <dbReference type="Google" id="ProtNLM"/>
    </source>
</evidence>
<evidence type="ECO:0000313" key="3">
    <source>
        <dbReference type="Proteomes" id="UP000256431"/>
    </source>
</evidence>
<proteinExistence type="predicted"/>
<keyword evidence="3" id="KW-1185">Reference proteome</keyword>
<dbReference type="Proteomes" id="UP000256431">
    <property type="component" value="Unassembled WGS sequence"/>
</dbReference>
<accession>A0A3D8GX50</accession>
<evidence type="ECO:0000256" key="1">
    <source>
        <dbReference type="SAM" id="SignalP"/>
    </source>
</evidence>
<feature type="chain" id="PRO_5017736321" description="Rap1a immunity protein domain-containing protein" evidence="1">
    <location>
        <begin position="20"/>
        <end position="112"/>
    </location>
</feature>
<dbReference type="AlphaFoldDB" id="A0A3D8GX50"/>
<dbReference type="EMBL" id="QRDH01000022">
    <property type="protein sequence ID" value="RDU39028.1"/>
    <property type="molecule type" value="Genomic_DNA"/>
</dbReference>
<protein>
    <recommendedName>
        <fullName evidence="4">Rap1a immunity protein domain-containing protein</fullName>
    </recommendedName>
</protein>
<evidence type="ECO:0000313" key="2">
    <source>
        <dbReference type="EMBL" id="RDU39028.1"/>
    </source>
</evidence>
<comment type="caution">
    <text evidence="2">The sequence shown here is derived from an EMBL/GenBank/DDBJ whole genome shotgun (WGS) entry which is preliminary data.</text>
</comment>
<keyword evidence="1" id="KW-0732">Signal</keyword>
<name>A0A3D8GX50_9GAMM</name>
<dbReference type="RefSeq" id="WP_104272558.1">
    <property type="nucleotide sequence ID" value="NZ_PSSW01000030.1"/>
</dbReference>
<feature type="signal peptide" evidence="1">
    <location>
        <begin position="1"/>
        <end position="19"/>
    </location>
</feature>
<organism evidence="2 3">
    <name type="scientific">Marinobacter flavimaris</name>
    <dbReference type="NCBI Taxonomy" id="262076"/>
    <lineage>
        <taxon>Bacteria</taxon>
        <taxon>Pseudomonadati</taxon>
        <taxon>Pseudomonadota</taxon>
        <taxon>Gammaproteobacteria</taxon>
        <taxon>Pseudomonadales</taxon>
        <taxon>Marinobacteraceae</taxon>
        <taxon>Marinobacter</taxon>
    </lineage>
</organism>